<keyword evidence="1" id="KW-0808">Transferase</keyword>
<dbReference type="GO" id="GO:0016740">
    <property type="term" value="F:transferase activity"/>
    <property type="evidence" value="ECO:0007669"/>
    <property type="project" value="UniProtKB-KW"/>
</dbReference>
<dbReference type="Gene3D" id="3.40.50.2000">
    <property type="entry name" value="Glycogen Phosphorylase B"/>
    <property type="match status" value="1"/>
</dbReference>
<accession>A0A8G0KTZ9</accession>
<gene>
    <name evidence="1" type="ORF">JJC05_02225</name>
</gene>
<sequence>MKKDLNTVLFIGLVFPEPTSSAAGTRIVQLINLYKELGYEVIFASTAQKTENSFDLSSIDVLEYAIELNHNSFDDFILNLDPVMVVFDRFISEEQFGWRVATACPKAIRILDSEDLHCLRYARHTAVKKNNVFDTKDLLEEPLALREIASIYRCDLTLIISEFEMEILQNIFKIDKSLLFYLPIFYSNKTKTLAYEDRVNFVFIGNFLHEPNYDAVVQLKTIWKEIRKELPTVNLTIYGAYASSKINQMNNEKEGFCIRGRASCVYEILEQSKVLLAPLRFGAGIKGKLLEAMVVNTPSVTTSIGAEGISTPKYWNGYVTNDMNDFVKKAINLYKEKQIWDKACKEGERIIFTKFKKELYEQLFKELILKIKEDINHHRNQNFIGKLLLQNQFAATKYMSKWIEEKNKKRSFKRDVFLYF</sequence>
<dbReference type="Proteomes" id="UP000824721">
    <property type="component" value="Chromosome"/>
</dbReference>
<evidence type="ECO:0000313" key="1">
    <source>
        <dbReference type="EMBL" id="QYS90096.1"/>
    </source>
</evidence>
<organism evidence="1">
    <name type="scientific">Flavobacterium columnare</name>
    <dbReference type="NCBI Taxonomy" id="996"/>
    <lineage>
        <taxon>Bacteria</taxon>
        <taxon>Pseudomonadati</taxon>
        <taxon>Bacteroidota</taxon>
        <taxon>Flavobacteriia</taxon>
        <taxon>Flavobacteriales</taxon>
        <taxon>Flavobacteriaceae</taxon>
        <taxon>Flavobacterium</taxon>
    </lineage>
</organism>
<dbReference type="AlphaFoldDB" id="A0A8G0KTZ9"/>
<dbReference type="SUPFAM" id="SSF53756">
    <property type="entry name" value="UDP-Glycosyltransferase/glycogen phosphorylase"/>
    <property type="match status" value="1"/>
</dbReference>
<dbReference type="KEGG" id="fdv:JJC05_02225"/>
<name>A0A8G0KTZ9_9FLAO</name>
<reference evidence="1" key="1">
    <citation type="submission" date="2020-12" db="EMBL/GenBank/DDBJ databases">
        <title>Genome sequencing of genetic groups of Flavobacterium columnare.</title>
        <authorList>
            <person name="Waldbieser G.C."/>
            <person name="Griffin M.J."/>
            <person name="LaFrentz B.R."/>
        </authorList>
    </citation>
    <scope>NUCLEOTIDE SEQUENCE</scope>
    <source>
        <strain evidence="1">90-106</strain>
    </source>
</reference>
<dbReference type="EMBL" id="CP067378">
    <property type="protein sequence ID" value="QYS90096.1"/>
    <property type="molecule type" value="Genomic_DNA"/>
</dbReference>
<dbReference type="Pfam" id="PF13692">
    <property type="entry name" value="Glyco_trans_1_4"/>
    <property type="match status" value="1"/>
</dbReference>
<protein>
    <submittedName>
        <fullName evidence="1">Glycosyltransferase</fullName>
    </submittedName>
</protein>
<proteinExistence type="predicted"/>